<keyword evidence="7" id="KW-1185">Reference proteome</keyword>
<feature type="domain" description="HTH lacI-type" evidence="5">
    <location>
        <begin position="4"/>
        <end position="57"/>
    </location>
</feature>
<dbReference type="GO" id="GO:0000976">
    <property type="term" value="F:transcription cis-regulatory region binding"/>
    <property type="evidence" value="ECO:0007669"/>
    <property type="project" value="TreeGrafter"/>
</dbReference>
<dbReference type="CDD" id="cd06267">
    <property type="entry name" value="PBP1_LacI_sugar_binding-like"/>
    <property type="match status" value="1"/>
</dbReference>
<dbReference type="InterPro" id="IPR001761">
    <property type="entry name" value="Peripla_BP/Lac1_sug-bd_dom"/>
</dbReference>
<reference evidence="6" key="1">
    <citation type="submission" date="2022-06" db="EMBL/GenBank/DDBJ databases">
        <title>Amycolatopsis iheyaensis sp. nov., a new species of the genus Amycolatopsis isolated from soil in Iheya island, Japan.</title>
        <authorList>
            <person name="Ngamcharungchit C."/>
            <person name="Kanto H."/>
            <person name="Take A."/>
            <person name="Intra B."/>
            <person name="Matsumoto A."/>
            <person name="Panbangred W."/>
            <person name="Inahashi Y."/>
        </authorList>
    </citation>
    <scope>NUCLEOTIDE SEQUENCE</scope>
    <source>
        <strain evidence="6">OK19-0408</strain>
    </source>
</reference>
<dbReference type="SUPFAM" id="SSF47413">
    <property type="entry name" value="lambda repressor-like DNA-binding domains"/>
    <property type="match status" value="1"/>
</dbReference>
<dbReference type="GO" id="GO:0003700">
    <property type="term" value="F:DNA-binding transcription factor activity"/>
    <property type="evidence" value="ECO:0007669"/>
    <property type="project" value="TreeGrafter"/>
</dbReference>
<accession>A0A9X2NFG1</accession>
<dbReference type="RefSeq" id="WP_257924320.1">
    <property type="nucleotide sequence ID" value="NZ_JAMXQV010000021.1"/>
</dbReference>
<dbReference type="Pfam" id="PF00356">
    <property type="entry name" value="LacI"/>
    <property type="match status" value="1"/>
</dbReference>
<dbReference type="Proteomes" id="UP001144096">
    <property type="component" value="Unassembled WGS sequence"/>
</dbReference>
<evidence type="ECO:0000256" key="1">
    <source>
        <dbReference type="ARBA" id="ARBA00022491"/>
    </source>
</evidence>
<dbReference type="Pfam" id="PF00532">
    <property type="entry name" value="Peripla_BP_1"/>
    <property type="match status" value="1"/>
</dbReference>
<evidence type="ECO:0000313" key="7">
    <source>
        <dbReference type="Proteomes" id="UP001144096"/>
    </source>
</evidence>
<dbReference type="Gene3D" id="1.10.260.40">
    <property type="entry name" value="lambda repressor-like DNA-binding domains"/>
    <property type="match status" value="1"/>
</dbReference>
<evidence type="ECO:0000256" key="2">
    <source>
        <dbReference type="ARBA" id="ARBA00023015"/>
    </source>
</evidence>
<dbReference type="CDD" id="cd01392">
    <property type="entry name" value="HTH_LacI"/>
    <property type="match status" value="1"/>
</dbReference>
<evidence type="ECO:0000313" key="6">
    <source>
        <dbReference type="EMBL" id="MCR6487754.1"/>
    </source>
</evidence>
<dbReference type="PRINTS" id="PR00036">
    <property type="entry name" value="HTHLACI"/>
</dbReference>
<keyword evidence="2" id="KW-0805">Transcription regulation</keyword>
<proteinExistence type="predicted"/>
<comment type="caution">
    <text evidence="6">The sequence shown here is derived from an EMBL/GenBank/DDBJ whole genome shotgun (WGS) entry which is preliminary data.</text>
</comment>
<dbReference type="SUPFAM" id="SSF53822">
    <property type="entry name" value="Periplasmic binding protein-like I"/>
    <property type="match status" value="1"/>
</dbReference>
<dbReference type="InterPro" id="IPR000843">
    <property type="entry name" value="HTH_LacI"/>
</dbReference>
<dbReference type="PROSITE" id="PS00356">
    <property type="entry name" value="HTH_LACI_1"/>
    <property type="match status" value="1"/>
</dbReference>
<evidence type="ECO:0000256" key="3">
    <source>
        <dbReference type="ARBA" id="ARBA00023125"/>
    </source>
</evidence>
<dbReference type="InterPro" id="IPR010982">
    <property type="entry name" value="Lambda_DNA-bd_dom_sf"/>
</dbReference>
<evidence type="ECO:0000256" key="4">
    <source>
        <dbReference type="ARBA" id="ARBA00023163"/>
    </source>
</evidence>
<dbReference type="PANTHER" id="PTHR30146:SF148">
    <property type="entry name" value="HTH-TYPE TRANSCRIPTIONAL REPRESSOR PURR-RELATED"/>
    <property type="match status" value="1"/>
</dbReference>
<dbReference type="SMART" id="SM00354">
    <property type="entry name" value="HTH_LACI"/>
    <property type="match status" value="1"/>
</dbReference>
<dbReference type="EMBL" id="JAMXQV010000021">
    <property type="protein sequence ID" value="MCR6487754.1"/>
    <property type="molecule type" value="Genomic_DNA"/>
</dbReference>
<protein>
    <submittedName>
        <fullName evidence="6">LacI family transcriptional regulator</fullName>
    </submittedName>
</protein>
<dbReference type="Gene3D" id="3.40.50.2300">
    <property type="match status" value="2"/>
</dbReference>
<evidence type="ECO:0000259" key="5">
    <source>
        <dbReference type="PROSITE" id="PS50932"/>
    </source>
</evidence>
<dbReference type="AlphaFoldDB" id="A0A9X2NFG1"/>
<gene>
    <name evidence="6" type="ORF">M8542_33510</name>
</gene>
<dbReference type="PROSITE" id="PS50932">
    <property type="entry name" value="HTH_LACI_2"/>
    <property type="match status" value="1"/>
</dbReference>
<sequence length="326" mass="34320">MKRTTIGDVAAAAGVSAATVSRVLNGGAVKEDTATRVWAAAARLDYTPNALTKSIFAGRSNTIGVIIDDLRSPFYLDLMRGIDEVADANGSLVMFANTFHRSGHEVAQVQTMDEQRVRGLVVTTGDSTDERTGRMAAGGTPCVIVARPAPETQPNLHSVALDNVAAGRLMAAHVLACGHRSVGVVVSGGRPSQRDRTEGVRRGLAEAGVPLPPEAVVSVETDDRAEAALAKLLDRPVDVVACLTGRRTVAVHTALVARGLSIPDDIGFLTTDDFAWAPALGITVVAQPAHRMGQRAAELIIDNPGEPARLTFQPELLARTSCGERR</sequence>
<keyword evidence="3" id="KW-0238">DNA-binding</keyword>
<dbReference type="PANTHER" id="PTHR30146">
    <property type="entry name" value="LACI-RELATED TRANSCRIPTIONAL REPRESSOR"/>
    <property type="match status" value="1"/>
</dbReference>
<keyword evidence="4" id="KW-0804">Transcription</keyword>
<keyword evidence="1" id="KW-0678">Repressor</keyword>
<organism evidence="6 7">
    <name type="scientific">Amycolatopsis iheyensis</name>
    <dbReference type="NCBI Taxonomy" id="2945988"/>
    <lineage>
        <taxon>Bacteria</taxon>
        <taxon>Bacillati</taxon>
        <taxon>Actinomycetota</taxon>
        <taxon>Actinomycetes</taxon>
        <taxon>Pseudonocardiales</taxon>
        <taxon>Pseudonocardiaceae</taxon>
        <taxon>Amycolatopsis</taxon>
    </lineage>
</organism>
<name>A0A9X2NFG1_9PSEU</name>
<dbReference type="InterPro" id="IPR028082">
    <property type="entry name" value="Peripla_BP_I"/>
</dbReference>